<dbReference type="InterPro" id="IPR001220">
    <property type="entry name" value="Legume_lectin_dom"/>
</dbReference>
<dbReference type="GO" id="GO:0016020">
    <property type="term" value="C:membrane"/>
    <property type="evidence" value="ECO:0007669"/>
    <property type="project" value="UniProtKB-SubCell"/>
</dbReference>
<feature type="domain" description="Protein kinase" evidence="17">
    <location>
        <begin position="400"/>
        <end position="677"/>
    </location>
</feature>
<dbReference type="InterPro" id="IPR013320">
    <property type="entry name" value="ConA-like_dom_sf"/>
</dbReference>
<reference evidence="18 19" key="1">
    <citation type="submission" date="2012-08" db="EMBL/GenBank/DDBJ databases">
        <title>Oryza genome evolution.</title>
        <authorList>
            <person name="Wing R.A."/>
        </authorList>
    </citation>
    <scope>NUCLEOTIDE SEQUENCE</scope>
</reference>
<dbReference type="PANTHER" id="PTHR27007">
    <property type="match status" value="1"/>
</dbReference>
<evidence type="ECO:0000256" key="1">
    <source>
        <dbReference type="ARBA" id="ARBA00004479"/>
    </source>
</evidence>
<keyword evidence="7" id="KW-0430">Lectin</keyword>
<evidence type="ECO:0000256" key="5">
    <source>
        <dbReference type="ARBA" id="ARBA00022692"/>
    </source>
</evidence>
<dbReference type="Pfam" id="PF00139">
    <property type="entry name" value="Lectin_legB"/>
    <property type="match status" value="1"/>
</dbReference>
<dbReference type="PROSITE" id="PS50011">
    <property type="entry name" value="PROTEIN_KINASE_DOM"/>
    <property type="match status" value="1"/>
</dbReference>
<evidence type="ECO:0000256" key="4">
    <source>
        <dbReference type="ARBA" id="ARBA00022679"/>
    </source>
</evidence>
<sequence>MLTCTQILLLLCLLDAPHYTNAAAADYPAAPFSFSLDLSNTSAYRDLRFEGNATTVQGKFVDLTCSASGLNKAECQPGRMSYNRSAVPLWDRTTNELASFATNFTFKIINQSDASRGDGMAFFLASYPSSLPGNSAGRGLGLINSADYIAYGPDRFVAIEFDTFSNDWEVPRQAGDHIGIDISSVAHSIKTASINFSRKGVMEASISFDNTTMMLVASVKFIDDPTSAPVNISAKLPDPRTLLPPEVAVGFSAATGSAYELHQIFSWSFRSTLAAPEQKDLAYATSSAPMPSGSGAGELLRAGSGADELLRSGVATGVERRGEAAPDLSRSNRRRRHRPDKMKEVIVVGFSIGGPVTLVLLVWCIVSWWKWRCTISEFDKGTRGVRRFKYHHLAVATNHFSMENRIGTGAFGEVHKGFLQELTELDRAREVAVKRILKESREGNKDFFDEVQAISRAKQKNLVELLGWGMKHSWNIIDFICWRTQKRSDLFLVDELVNNGNLHMHLQEAVVLPWRIRYKIVKDIGSALIYLHHDRDPYILHRDIKPSNILLDKEFNAKLADFGLSRTADNGTIQSSMVVGTANYLDPECMKTGKFNRSSDVYSFGLVLLEISCKNDENSYAQVWQRYIHKTLMQAADSRLLGEFDARQMERVILLGLWCCQRNTAMRPSMQEAMDFLDHGTPLPQLTNKPEDTTQVKLDV</sequence>
<evidence type="ECO:0000256" key="2">
    <source>
        <dbReference type="ARBA" id="ARBA00008536"/>
    </source>
</evidence>
<dbReference type="PROSITE" id="PS00108">
    <property type="entry name" value="PROTEIN_KINASE_ST"/>
    <property type="match status" value="1"/>
</dbReference>
<dbReference type="Proteomes" id="UP000032180">
    <property type="component" value="Chromosome 4"/>
</dbReference>
<evidence type="ECO:0000256" key="16">
    <source>
        <dbReference type="SAM" id="SignalP"/>
    </source>
</evidence>
<evidence type="ECO:0000256" key="7">
    <source>
        <dbReference type="ARBA" id="ARBA00022734"/>
    </source>
</evidence>
<feature type="region of interest" description="Disordered" evidence="14">
    <location>
        <begin position="318"/>
        <end position="337"/>
    </location>
</feature>
<dbReference type="eggNOG" id="ENOG502QTX3">
    <property type="taxonomic scope" value="Eukaryota"/>
</dbReference>
<dbReference type="Gramene" id="LPERR04G01060.1">
    <property type="protein sequence ID" value="LPERR04G01060.1"/>
    <property type="gene ID" value="LPERR04G01060"/>
</dbReference>
<evidence type="ECO:0000256" key="8">
    <source>
        <dbReference type="ARBA" id="ARBA00022741"/>
    </source>
</evidence>
<dbReference type="GO" id="GO:0004672">
    <property type="term" value="F:protein kinase activity"/>
    <property type="evidence" value="ECO:0007669"/>
    <property type="project" value="InterPro"/>
</dbReference>
<evidence type="ECO:0000256" key="10">
    <source>
        <dbReference type="ARBA" id="ARBA00022840"/>
    </source>
</evidence>
<dbReference type="InterPro" id="IPR011009">
    <property type="entry name" value="Kinase-like_dom_sf"/>
</dbReference>
<dbReference type="Pfam" id="PF00069">
    <property type="entry name" value="Pkinase"/>
    <property type="match status" value="1"/>
</dbReference>
<dbReference type="SUPFAM" id="SSF56112">
    <property type="entry name" value="Protein kinase-like (PK-like)"/>
    <property type="match status" value="1"/>
</dbReference>
<evidence type="ECO:0000256" key="9">
    <source>
        <dbReference type="ARBA" id="ARBA00022777"/>
    </source>
</evidence>
<dbReference type="CDD" id="cd06899">
    <property type="entry name" value="lectin_legume_LecRK_Arcelin_ConA"/>
    <property type="match status" value="1"/>
</dbReference>
<dbReference type="GO" id="GO:0005524">
    <property type="term" value="F:ATP binding"/>
    <property type="evidence" value="ECO:0007669"/>
    <property type="project" value="UniProtKB-UniRule"/>
</dbReference>
<feature type="signal peptide" evidence="16">
    <location>
        <begin position="1"/>
        <end position="22"/>
    </location>
</feature>
<reference evidence="19" key="2">
    <citation type="submission" date="2013-12" db="EMBL/GenBank/DDBJ databases">
        <authorList>
            <person name="Yu Y."/>
            <person name="Lee S."/>
            <person name="de Baynast K."/>
            <person name="Wissotski M."/>
            <person name="Liu L."/>
            <person name="Talag J."/>
            <person name="Goicoechea J."/>
            <person name="Angelova A."/>
            <person name="Jetty R."/>
            <person name="Kudrna D."/>
            <person name="Golser W."/>
            <person name="Rivera L."/>
            <person name="Zhang J."/>
            <person name="Wing R."/>
        </authorList>
    </citation>
    <scope>NUCLEOTIDE SEQUENCE</scope>
</reference>
<name>A0A0D9W230_9ORYZ</name>
<dbReference type="InterPro" id="IPR050528">
    <property type="entry name" value="L-type_Lectin-RKs"/>
</dbReference>
<reference evidence="18" key="3">
    <citation type="submission" date="2015-04" db="UniProtKB">
        <authorList>
            <consortium name="EnsemblPlants"/>
        </authorList>
    </citation>
    <scope>IDENTIFICATION</scope>
</reference>
<dbReference type="InterPro" id="IPR008271">
    <property type="entry name" value="Ser/Thr_kinase_AS"/>
</dbReference>
<keyword evidence="11 15" id="KW-1133">Transmembrane helix</keyword>
<feature type="compositionally biased region" description="Basic and acidic residues" evidence="14">
    <location>
        <begin position="689"/>
        <end position="700"/>
    </location>
</feature>
<evidence type="ECO:0000256" key="12">
    <source>
        <dbReference type="ARBA" id="ARBA00023136"/>
    </source>
</evidence>
<evidence type="ECO:0000256" key="11">
    <source>
        <dbReference type="ARBA" id="ARBA00022989"/>
    </source>
</evidence>
<evidence type="ECO:0000259" key="17">
    <source>
        <dbReference type="PROSITE" id="PS50011"/>
    </source>
</evidence>
<evidence type="ECO:0000313" key="18">
    <source>
        <dbReference type="EnsemblPlants" id="LPERR04G01060.1"/>
    </source>
</evidence>
<dbReference type="Gene3D" id="3.30.200.20">
    <property type="entry name" value="Phosphorylase Kinase, domain 1"/>
    <property type="match status" value="1"/>
</dbReference>
<dbReference type="GO" id="GO:0030246">
    <property type="term" value="F:carbohydrate binding"/>
    <property type="evidence" value="ECO:0007669"/>
    <property type="project" value="UniProtKB-KW"/>
</dbReference>
<organism evidence="18 19">
    <name type="scientific">Leersia perrieri</name>
    <dbReference type="NCBI Taxonomy" id="77586"/>
    <lineage>
        <taxon>Eukaryota</taxon>
        <taxon>Viridiplantae</taxon>
        <taxon>Streptophyta</taxon>
        <taxon>Embryophyta</taxon>
        <taxon>Tracheophyta</taxon>
        <taxon>Spermatophyta</taxon>
        <taxon>Magnoliopsida</taxon>
        <taxon>Liliopsida</taxon>
        <taxon>Poales</taxon>
        <taxon>Poaceae</taxon>
        <taxon>BOP clade</taxon>
        <taxon>Oryzoideae</taxon>
        <taxon>Oryzeae</taxon>
        <taxon>Oryzinae</taxon>
        <taxon>Leersia</taxon>
    </lineage>
</organism>
<dbReference type="InterPro" id="IPR000719">
    <property type="entry name" value="Prot_kinase_dom"/>
</dbReference>
<keyword evidence="9" id="KW-0418">Kinase</keyword>
<feature type="binding site" evidence="13">
    <location>
        <position position="438"/>
    </location>
    <ligand>
        <name>ATP</name>
        <dbReference type="ChEBI" id="CHEBI:30616"/>
    </ligand>
</feature>
<evidence type="ECO:0000256" key="3">
    <source>
        <dbReference type="ARBA" id="ARBA00010217"/>
    </source>
</evidence>
<feature type="region of interest" description="Disordered" evidence="14">
    <location>
        <begin position="681"/>
        <end position="700"/>
    </location>
</feature>
<evidence type="ECO:0000256" key="14">
    <source>
        <dbReference type="SAM" id="MobiDB-lite"/>
    </source>
</evidence>
<keyword evidence="19" id="KW-1185">Reference proteome</keyword>
<evidence type="ECO:0000313" key="19">
    <source>
        <dbReference type="Proteomes" id="UP000032180"/>
    </source>
</evidence>
<dbReference type="AlphaFoldDB" id="A0A0D9W230"/>
<dbReference type="EnsemblPlants" id="LPERR04G01060.1">
    <property type="protein sequence ID" value="LPERR04G01060.1"/>
    <property type="gene ID" value="LPERR04G01060"/>
</dbReference>
<keyword evidence="10 13" id="KW-0067">ATP-binding</keyword>
<keyword evidence="5 15" id="KW-0812">Transmembrane</keyword>
<feature type="transmembrane region" description="Helical" evidence="15">
    <location>
        <begin position="345"/>
        <end position="366"/>
    </location>
</feature>
<keyword evidence="8 13" id="KW-0547">Nucleotide-binding</keyword>
<comment type="subcellular location">
    <subcellularLocation>
        <location evidence="1">Membrane</location>
        <topology evidence="1">Single-pass type I membrane protein</topology>
    </subcellularLocation>
</comment>
<evidence type="ECO:0000256" key="6">
    <source>
        <dbReference type="ARBA" id="ARBA00022729"/>
    </source>
</evidence>
<dbReference type="SUPFAM" id="SSF49899">
    <property type="entry name" value="Concanavalin A-like lectins/glucanases"/>
    <property type="match status" value="1"/>
</dbReference>
<dbReference type="HOGENOM" id="CLU_000288_62_6_1"/>
<accession>A0A0D9W230</accession>
<comment type="similarity">
    <text evidence="2">In the N-terminal section; belongs to the leguminous lectin family.</text>
</comment>
<comment type="similarity">
    <text evidence="3">In the C-terminal section; belongs to the protein kinase superfamily. Ser/Thr protein kinase family.</text>
</comment>
<keyword evidence="12 15" id="KW-0472">Membrane</keyword>
<dbReference type="STRING" id="77586.A0A0D9W230"/>
<dbReference type="FunFam" id="1.10.510.10:FF:000871">
    <property type="entry name" value="Protein kinase"/>
    <property type="match status" value="1"/>
</dbReference>
<proteinExistence type="inferred from homology"/>
<dbReference type="Gene3D" id="2.60.120.200">
    <property type="match status" value="1"/>
</dbReference>
<dbReference type="Gene3D" id="1.10.510.10">
    <property type="entry name" value="Transferase(Phosphotransferase) domain 1"/>
    <property type="match status" value="1"/>
</dbReference>
<dbReference type="PROSITE" id="PS00107">
    <property type="entry name" value="PROTEIN_KINASE_ATP"/>
    <property type="match status" value="1"/>
</dbReference>
<dbReference type="SMART" id="SM00220">
    <property type="entry name" value="S_TKc"/>
    <property type="match status" value="1"/>
</dbReference>
<evidence type="ECO:0000256" key="13">
    <source>
        <dbReference type="PROSITE-ProRule" id="PRU10141"/>
    </source>
</evidence>
<evidence type="ECO:0000256" key="15">
    <source>
        <dbReference type="SAM" id="Phobius"/>
    </source>
</evidence>
<dbReference type="InterPro" id="IPR017441">
    <property type="entry name" value="Protein_kinase_ATP_BS"/>
</dbReference>
<feature type="chain" id="PRO_5002348109" description="Protein kinase domain-containing protein" evidence="16">
    <location>
        <begin position="23"/>
        <end position="700"/>
    </location>
</feature>
<keyword evidence="6 16" id="KW-0732">Signal</keyword>
<keyword evidence="4" id="KW-0808">Transferase</keyword>
<protein>
    <recommendedName>
        <fullName evidence="17">Protein kinase domain-containing protein</fullName>
    </recommendedName>
</protein>